<organism evidence="1 2">
    <name type="scientific">Filimonas lacunae</name>
    <dbReference type="NCBI Taxonomy" id="477680"/>
    <lineage>
        <taxon>Bacteria</taxon>
        <taxon>Pseudomonadati</taxon>
        <taxon>Bacteroidota</taxon>
        <taxon>Chitinophagia</taxon>
        <taxon>Chitinophagales</taxon>
        <taxon>Chitinophagaceae</taxon>
        <taxon>Filimonas</taxon>
    </lineage>
</organism>
<keyword evidence="2" id="KW-1185">Reference proteome</keyword>
<dbReference type="AlphaFoldDB" id="A0A1N7R7K4"/>
<evidence type="ECO:0000313" key="2">
    <source>
        <dbReference type="Proteomes" id="UP000186917"/>
    </source>
</evidence>
<dbReference type="OrthoDB" id="9807519at2"/>
<gene>
    <name evidence="1" type="ORF">SAMN05421788_11082</name>
</gene>
<sequence>MKKMLTYCVVITLFSSCYKKDDNLYPPIDTVYTSLTIKVNDTLHLRDMSTGYTMIEVYKGIPETDFAYTIVGLSGMKKEGDVLVSGSGKMDKSGNCSISVYNYNLMKYKDGMLQVVMSLDNDVQLLDTVVKEEYVIRDYQDFESIPVSLSDGYADEVYKQAQDFAFPAIVYTTSPIEGAFKGVYDGRNYKITNLTCASVKREVSGSVDRLGLFSSLDSGSVVKNVRLELGTAGIAMINQGYAGGIAAVANKALISNCSVKGNITDVSNNGLAIAGGIVGKGDNTRIIGSSHTGTIKGTLVAGIAGEAGNTTVGYCYHNGIVDAGTGGGIVGQLTATNGVSGVKIHDSYVFAADLLNEINFSAIYYTGNAAVIAEVTNCFANIGKVQSGATLYTAADELNAQLLEITATDVPEGVTLPADGKPYKAATDATQPMVLWWQ</sequence>
<dbReference type="SUPFAM" id="SSF51126">
    <property type="entry name" value="Pectin lyase-like"/>
    <property type="match status" value="1"/>
</dbReference>
<accession>A0A1N7R7K4</accession>
<proteinExistence type="predicted"/>
<name>A0A1N7R7K4_9BACT</name>
<protein>
    <recommendedName>
        <fullName evidence="3">The GLUG motif-containing protein</fullName>
    </recommendedName>
</protein>
<dbReference type="InterPro" id="IPR011050">
    <property type="entry name" value="Pectin_lyase_fold/virulence"/>
</dbReference>
<dbReference type="PROSITE" id="PS51257">
    <property type="entry name" value="PROKAR_LIPOPROTEIN"/>
    <property type="match status" value="1"/>
</dbReference>
<dbReference type="Proteomes" id="UP000186917">
    <property type="component" value="Unassembled WGS sequence"/>
</dbReference>
<dbReference type="Gene3D" id="2.160.20.110">
    <property type="match status" value="1"/>
</dbReference>
<dbReference type="RefSeq" id="WP_096510646.1">
    <property type="nucleotide sequence ID" value="NZ_AP017422.1"/>
</dbReference>
<dbReference type="STRING" id="477680.SAMN05421788_11082"/>
<dbReference type="EMBL" id="FTOR01000010">
    <property type="protein sequence ID" value="SIT31116.1"/>
    <property type="molecule type" value="Genomic_DNA"/>
</dbReference>
<evidence type="ECO:0008006" key="3">
    <source>
        <dbReference type="Google" id="ProtNLM"/>
    </source>
</evidence>
<evidence type="ECO:0000313" key="1">
    <source>
        <dbReference type="EMBL" id="SIT31116.1"/>
    </source>
</evidence>
<reference evidence="2" key="1">
    <citation type="submission" date="2017-01" db="EMBL/GenBank/DDBJ databases">
        <authorList>
            <person name="Varghese N."/>
            <person name="Submissions S."/>
        </authorList>
    </citation>
    <scope>NUCLEOTIDE SEQUENCE [LARGE SCALE GENOMIC DNA]</scope>
    <source>
        <strain evidence="2">DSM 21054</strain>
    </source>
</reference>